<dbReference type="InterPro" id="IPR049052">
    <property type="entry name" value="nSTAND1"/>
</dbReference>
<dbReference type="InterPro" id="IPR015943">
    <property type="entry name" value="WD40/YVTN_repeat-like_dom_sf"/>
</dbReference>
<accession>A0ABV9CUM1</accession>
<dbReference type="EMBL" id="JBHSFP010000067">
    <property type="protein sequence ID" value="MFC4536981.1"/>
    <property type="molecule type" value="Genomic_DNA"/>
</dbReference>
<dbReference type="SUPFAM" id="SSF50494">
    <property type="entry name" value="Trypsin-like serine proteases"/>
    <property type="match status" value="1"/>
</dbReference>
<dbReference type="InterPro" id="IPR009003">
    <property type="entry name" value="Peptidase_S1_PA"/>
</dbReference>
<dbReference type="Proteomes" id="UP001596004">
    <property type="component" value="Unassembled WGS sequence"/>
</dbReference>
<dbReference type="InterPro" id="IPR027417">
    <property type="entry name" value="P-loop_NTPase"/>
</dbReference>
<evidence type="ECO:0000313" key="2">
    <source>
        <dbReference type="EMBL" id="MFC4536981.1"/>
    </source>
</evidence>
<reference evidence="3" key="1">
    <citation type="journal article" date="2019" name="Int. J. Syst. Evol. Microbiol.">
        <title>The Global Catalogue of Microorganisms (GCM) 10K type strain sequencing project: providing services to taxonomists for standard genome sequencing and annotation.</title>
        <authorList>
            <consortium name="The Broad Institute Genomics Platform"/>
            <consortium name="The Broad Institute Genome Sequencing Center for Infectious Disease"/>
            <person name="Wu L."/>
            <person name="Ma J."/>
        </authorList>
    </citation>
    <scope>NUCLEOTIDE SEQUENCE [LARGE SCALE GENOMIC DNA]</scope>
    <source>
        <strain evidence="3">CGMCC 4.7132</strain>
    </source>
</reference>
<gene>
    <name evidence="2" type="ORF">ACFO60_39940</name>
</gene>
<comment type="caution">
    <text evidence="2">The sequence shown here is derived from an EMBL/GenBank/DDBJ whole genome shotgun (WGS) entry which is preliminary data.</text>
</comment>
<dbReference type="SUPFAM" id="SSF101908">
    <property type="entry name" value="Putative isomerase YbhE"/>
    <property type="match status" value="1"/>
</dbReference>
<organism evidence="2 3">
    <name type="scientific">Sphaerisporangium dianthi</name>
    <dbReference type="NCBI Taxonomy" id="1436120"/>
    <lineage>
        <taxon>Bacteria</taxon>
        <taxon>Bacillati</taxon>
        <taxon>Actinomycetota</taxon>
        <taxon>Actinomycetes</taxon>
        <taxon>Streptosporangiales</taxon>
        <taxon>Streptosporangiaceae</taxon>
        <taxon>Sphaerisporangium</taxon>
    </lineage>
</organism>
<proteinExistence type="predicted"/>
<name>A0ABV9CUM1_9ACTN</name>
<keyword evidence="3" id="KW-1185">Reference proteome</keyword>
<protein>
    <recommendedName>
        <fullName evidence="1">Novel STAND NTPase 1 domain-containing protein</fullName>
    </recommendedName>
</protein>
<dbReference type="Pfam" id="PF20703">
    <property type="entry name" value="nSTAND1"/>
    <property type="match status" value="1"/>
</dbReference>
<dbReference type="RefSeq" id="WP_380852461.1">
    <property type="nucleotide sequence ID" value="NZ_JBHSFP010000067.1"/>
</dbReference>
<dbReference type="Gene3D" id="2.130.10.10">
    <property type="entry name" value="YVTN repeat-like/Quinoprotein amine dehydrogenase"/>
    <property type="match status" value="1"/>
</dbReference>
<evidence type="ECO:0000313" key="3">
    <source>
        <dbReference type="Proteomes" id="UP001596004"/>
    </source>
</evidence>
<feature type="domain" description="Novel STAND NTPase 1" evidence="1">
    <location>
        <begin position="192"/>
        <end position="572"/>
    </location>
</feature>
<sequence length="936" mass="102292">MDDEHVVTCAHVVNAALGRVLTSPDSPLGKIVRVEFPVAGLLVSVPPERRARVEAWAQPGSAFDGVDVAGLTLVNEPRPADATPITLAREQDSAEVVLLYGPVADRPGGWVRARMFPLVTPHRQQIQQYAQGVFVARPGFSGTPVVDQGSGQMLGLLVSTAAGREDTDVYAIPLSSVVAAWPTVLASMPPSPYKGLEAFGVEDRHLFFGRSGDTEALERAVGQCGLVALVGASGVGKSSMVQAGLIARIRDQAAGWSIVTIRPRPNLSMALAAGFARMSGARVPVAPDDLEAWQHRIHRDGLVRAAEMVRASAGSDRLLLVIDQFEEILQSESLENDALLLQLAGLAEERHPSFVAVLALREDAFGAFFVRHADFGECLRDKAIALRGMDAAELAEAVRAPAALRGVTIADRLEEKLVRAVAERPGALPLLEFSLDQMWRALRPGQKVLSFDAYEEIGGLDGALAAHADVIFQSLNDAERVIVPRLFLNHLISPEQFDIRRVARRADIPPGEWPVVVALANERLLTISRREDGDETVEVVHEALLRAWDRLHTWLDAEKPFREWRRQLHYAMEPQPGEDDAEYLTGSMLAASLRWLEERPTDVNLEERRFIEASGARRDEDEYRYRLLYRRSLARTLAAAAETVRDEVLSLLLAVEALERSSDAATDRLVRSRLRRLGGSEIERISVKERETTAFTRARNRLTLDDWGKGPSPADHWKLGGDGPSLWLDGRGRVSAGWADEEMIGIPMSAPAIAVAYSPDVRVACLATEEAGELLVCQITDVVDIIGRRTLGIPVTCVALNDGADLLAVGCDDHTVRFMHAAGGLEEVARMPCAGFIQDVDISADGRRGAALTHGRITIWDLVAVELEADARGDRGDRRVVFTNMQDHVIIGSRDLPVGRIPISGNALAVWARRVAGRSLTPEEWRRYAGSSEDMD</sequence>
<evidence type="ECO:0000259" key="1">
    <source>
        <dbReference type="Pfam" id="PF20703"/>
    </source>
</evidence>
<dbReference type="SUPFAM" id="SSF52540">
    <property type="entry name" value="P-loop containing nucleoside triphosphate hydrolases"/>
    <property type="match status" value="1"/>
</dbReference>